<feature type="transmembrane region" description="Helical" evidence="1">
    <location>
        <begin position="94"/>
        <end position="114"/>
    </location>
</feature>
<dbReference type="SUPFAM" id="SSF55073">
    <property type="entry name" value="Nucleotide cyclase"/>
    <property type="match status" value="1"/>
</dbReference>
<evidence type="ECO:0008006" key="4">
    <source>
        <dbReference type="Google" id="ProtNLM"/>
    </source>
</evidence>
<proteinExistence type="predicted"/>
<feature type="transmembrane region" description="Helical" evidence="1">
    <location>
        <begin position="62"/>
        <end position="82"/>
    </location>
</feature>
<keyword evidence="1" id="KW-0812">Transmembrane</keyword>
<name>A0A4Y3UK57_9MICO</name>
<organism evidence="2 3">
    <name type="scientific">Microbacterium lacticum</name>
    <dbReference type="NCBI Taxonomy" id="33885"/>
    <lineage>
        <taxon>Bacteria</taxon>
        <taxon>Bacillati</taxon>
        <taxon>Actinomycetota</taxon>
        <taxon>Actinomycetes</taxon>
        <taxon>Micrococcales</taxon>
        <taxon>Microbacteriaceae</taxon>
        <taxon>Microbacterium</taxon>
    </lineage>
</organism>
<comment type="caution">
    <text evidence="2">The sequence shown here is derived from an EMBL/GenBank/DDBJ whole genome shotgun (WGS) entry which is preliminary data.</text>
</comment>
<dbReference type="AlphaFoldDB" id="A0A4Y3UK57"/>
<dbReference type="OrthoDB" id="5115878at2"/>
<feature type="transmembrane region" description="Helical" evidence="1">
    <location>
        <begin position="120"/>
        <end position="142"/>
    </location>
</feature>
<dbReference type="Gene3D" id="3.30.70.270">
    <property type="match status" value="1"/>
</dbReference>
<keyword evidence="3" id="KW-1185">Reference proteome</keyword>
<protein>
    <recommendedName>
        <fullName evidence="4">GGDEF domain-containing protein</fullName>
    </recommendedName>
</protein>
<keyword evidence="1" id="KW-1133">Transmembrane helix</keyword>
<dbReference type="EMBL" id="VFPS01000001">
    <property type="protein sequence ID" value="TQN00155.1"/>
    <property type="molecule type" value="Genomic_DNA"/>
</dbReference>
<evidence type="ECO:0000313" key="3">
    <source>
        <dbReference type="Proteomes" id="UP000319804"/>
    </source>
</evidence>
<feature type="transmembrane region" description="Helical" evidence="1">
    <location>
        <begin position="186"/>
        <end position="210"/>
    </location>
</feature>
<evidence type="ECO:0000256" key="1">
    <source>
        <dbReference type="SAM" id="Phobius"/>
    </source>
</evidence>
<accession>A0A4Y3UK57</accession>
<evidence type="ECO:0000313" key="2">
    <source>
        <dbReference type="EMBL" id="TQN00155.1"/>
    </source>
</evidence>
<dbReference type="InterPro" id="IPR043128">
    <property type="entry name" value="Rev_trsase/Diguanyl_cyclase"/>
</dbReference>
<dbReference type="InterPro" id="IPR029787">
    <property type="entry name" value="Nucleotide_cyclase"/>
</dbReference>
<feature type="transmembrane region" description="Helical" evidence="1">
    <location>
        <begin position="154"/>
        <end position="174"/>
    </location>
</feature>
<sequence length="391" mass="41086">MTLDLFTVTVMTAIVASVASITYILETIFRRDAGPGRLWAVAFFCGLSTTIAYMAWSSGVGGFVSVAVGNSLFVLVPGFFWLGARRFNDRPIGWSLVLVVVFALASFAAALIQADDWGSWGGWTTMAACLVALFVAAAVEALRAPLGHIRSGWALAAVLLFAALFYAVRLVLFLAAGPASPLFSRWFGSISANIVTVVLTVVAAIVTSVLRSHRSAEQRYEWLTERGVASDGVMLARTFVAASADIIERASWRSEGVAIVVIRVEGLAEIRTAFGQEAADDISGACRQAVRRYAPASAIVGEDDEHRLAVAALAPTAADARRLGAMIYRGCMDELARADSGLFPFVGVGVAFTGDVGYDPGALLRGARAAARRAAATPGASVLVDAPAASS</sequence>
<gene>
    <name evidence="2" type="ORF">FHX68_0225</name>
</gene>
<feature type="transmembrane region" description="Helical" evidence="1">
    <location>
        <begin position="6"/>
        <end position="25"/>
    </location>
</feature>
<reference evidence="2 3" key="1">
    <citation type="submission" date="2019-06" db="EMBL/GenBank/DDBJ databases">
        <title>Sequencing the genomes of 1000 actinobacteria strains.</title>
        <authorList>
            <person name="Klenk H.-P."/>
        </authorList>
    </citation>
    <scope>NUCLEOTIDE SEQUENCE [LARGE SCALE GENOMIC DNA]</scope>
    <source>
        <strain evidence="2 3">DSM 20427</strain>
    </source>
</reference>
<feature type="transmembrane region" description="Helical" evidence="1">
    <location>
        <begin position="37"/>
        <end position="56"/>
    </location>
</feature>
<keyword evidence="1" id="KW-0472">Membrane</keyword>
<dbReference type="RefSeq" id="WP_141378732.1">
    <property type="nucleotide sequence ID" value="NZ_BJNA01000001.1"/>
</dbReference>
<dbReference type="Proteomes" id="UP000319804">
    <property type="component" value="Unassembled WGS sequence"/>
</dbReference>